<feature type="region of interest" description="Disordered" evidence="6">
    <location>
        <begin position="83"/>
        <end position="122"/>
    </location>
</feature>
<reference evidence="8" key="1">
    <citation type="journal article" date="2021" name="Nat. Commun.">
        <title>Genetic determinants of endophytism in the Arabidopsis root mycobiome.</title>
        <authorList>
            <person name="Mesny F."/>
            <person name="Miyauchi S."/>
            <person name="Thiergart T."/>
            <person name="Pickel B."/>
            <person name="Atanasova L."/>
            <person name="Karlsson M."/>
            <person name="Huettel B."/>
            <person name="Barry K.W."/>
            <person name="Haridas S."/>
            <person name="Chen C."/>
            <person name="Bauer D."/>
            <person name="Andreopoulos W."/>
            <person name="Pangilinan J."/>
            <person name="LaButti K."/>
            <person name="Riley R."/>
            <person name="Lipzen A."/>
            <person name="Clum A."/>
            <person name="Drula E."/>
            <person name="Henrissat B."/>
            <person name="Kohler A."/>
            <person name="Grigoriev I.V."/>
            <person name="Martin F.M."/>
            <person name="Hacquard S."/>
        </authorList>
    </citation>
    <scope>NUCLEOTIDE SEQUENCE</scope>
    <source>
        <strain evidence="8">MPI-CAGE-AT-0016</strain>
    </source>
</reference>
<dbReference type="Proteomes" id="UP000813385">
    <property type="component" value="Unassembled WGS sequence"/>
</dbReference>
<feature type="compositionally biased region" description="Basic and acidic residues" evidence="6">
    <location>
        <begin position="196"/>
        <end position="213"/>
    </location>
</feature>
<dbReference type="GO" id="GO:0005634">
    <property type="term" value="C:nucleus"/>
    <property type="evidence" value="ECO:0007669"/>
    <property type="project" value="UniProtKB-SubCell"/>
</dbReference>
<evidence type="ECO:0000313" key="9">
    <source>
        <dbReference type="Proteomes" id="UP000813385"/>
    </source>
</evidence>
<dbReference type="PROSITE" id="PS00463">
    <property type="entry name" value="ZN2_CY6_FUNGAL_1"/>
    <property type="match status" value="1"/>
</dbReference>
<feature type="domain" description="Zn(2)-C6 fungal-type" evidence="7">
    <location>
        <begin position="23"/>
        <end position="53"/>
    </location>
</feature>
<comment type="subcellular location">
    <subcellularLocation>
        <location evidence="1">Nucleus</location>
    </subcellularLocation>
</comment>
<dbReference type="InterPro" id="IPR036864">
    <property type="entry name" value="Zn2-C6_fun-type_DNA-bd_sf"/>
</dbReference>
<dbReference type="EMBL" id="JAGPXD010000003">
    <property type="protein sequence ID" value="KAH7363258.1"/>
    <property type="molecule type" value="Genomic_DNA"/>
</dbReference>
<feature type="compositionally biased region" description="Low complexity" evidence="6">
    <location>
        <begin position="102"/>
        <end position="122"/>
    </location>
</feature>
<dbReference type="CDD" id="cd00067">
    <property type="entry name" value="GAL4"/>
    <property type="match status" value="1"/>
</dbReference>
<feature type="compositionally biased region" description="Polar residues" evidence="6">
    <location>
        <begin position="153"/>
        <end position="165"/>
    </location>
</feature>
<dbReference type="OrthoDB" id="4456959at2759"/>
<keyword evidence="4" id="KW-0804">Transcription</keyword>
<feature type="compositionally biased region" description="Basic and acidic residues" evidence="6">
    <location>
        <begin position="172"/>
        <end position="186"/>
    </location>
</feature>
<dbReference type="SUPFAM" id="SSF57701">
    <property type="entry name" value="Zn2/Cys6 DNA-binding domain"/>
    <property type="match status" value="1"/>
</dbReference>
<dbReference type="Gene3D" id="4.10.240.10">
    <property type="entry name" value="Zn(2)-C6 fungal-type DNA-binding domain"/>
    <property type="match status" value="1"/>
</dbReference>
<comment type="caution">
    <text evidence="8">The sequence shown here is derived from an EMBL/GenBank/DDBJ whole genome shotgun (WGS) entry which is preliminary data.</text>
</comment>
<keyword evidence="2" id="KW-0479">Metal-binding</keyword>
<dbReference type="InterPro" id="IPR050815">
    <property type="entry name" value="TF_fung"/>
</dbReference>
<dbReference type="Pfam" id="PF00172">
    <property type="entry name" value="Zn_clus"/>
    <property type="match status" value="1"/>
</dbReference>
<protein>
    <submittedName>
        <fullName evidence="8">Fungal-specific transcription factor domain-containing protein</fullName>
    </submittedName>
</protein>
<evidence type="ECO:0000256" key="6">
    <source>
        <dbReference type="SAM" id="MobiDB-lite"/>
    </source>
</evidence>
<feature type="compositionally biased region" description="Polar residues" evidence="6">
    <location>
        <begin position="448"/>
        <end position="457"/>
    </location>
</feature>
<gene>
    <name evidence="8" type="ORF">B0T11DRAFT_92420</name>
</gene>
<feature type="region of interest" description="Disordered" evidence="6">
    <location>
        <begin position="153"/>
        <end position="213"/>
    </location>
</feature>
<evidence type="ECO:0000313" key="8">
    <source>
        <dbReference type="EMBL" id="KAH7363258.1"/>
    </source>
</evidence>
<dbReference type="GO" id="GO:0008270">
    <property type="term" value="F:zinc ion binding"/>
    <property type="evidence" value="ECO:0007669"/>
    <property type="project" value="InterPro"/>
</dbReference>
<dbReference type="PROSITE" id="PS50048">
    <property type="entry name" value="ZN2_CY6_FUNGAL_2"/>
    <property type="match status" value="1"/>
</dbReference>
<organism evidence="8 9">
    <name type="scientific">Plectosphaerella cucumerina</name>
    <dbReference type="NCBI Taxonomy" id="40658"/>
    <lineage>
        <taxon>Eukaryota</taxon>
        <taxon>Fungi</taxon>
        <taxon>Dikarya</taxon>
        <taxon>Ascomycota</taxon>
        <taxon>Pezizomycotina</taxon>
        <taxon>Sordariomycetes</taxon>
        <taxon>Hypocreomycetidae</taxon>
        <taxon>Glomerellales</taxon>
        <taxon>Plectosphaerellaceae</taxon>
        <taxon>Plectosphaerella</taxon>
    </lineage>
</organism>
<accession>A0A8K0TFY1</accession>
<feature type="region of interest" description="Disordered" evidence="6">
    <location>
        <begin position="1"/>
        <end position="23"/>
    </location>
</feature>
<evidence type="ECO:0000256" key="5">
    <source>
        <dbReference type="ARBA" id="ARBA00023242"/>
    </source>
</evidence>
<dbReference type="AlphaFoldDB" id="A0A8K0TFY1"/>
<evidence type="ECO:0000256" key="1">
    <source>
        <dbReference type="ARBA" id="ARBA00004123"/>
    </source>
</evidence>
<dbReference type="InterPro" id="IPR001138">
    <property type="entry name" value="Zn2Cys6_DnaBD"/>
</dbReference>
<keyword evidence="3" id="KW-0805">Transcription regulation</keyword>
<dbReference type="SMART" id="SM00906">
    <property type="entry name" value="Fungal_trans"/>
    <property type="match status" value="1"/>
</dbReference>
<dbReference type="SMART" id="SM00066">
    <property type="entry name" value="GAL4"/>
    <property type="match status" value="1"/>
</dbReference>
<name>A0A8K0TFY1_9PEZI</name>
<feature type="region of interest" description="Disordered" evidence="6">
    <location>
        <begin position="448"/>
        <end position="481"/>
    </location>
</feature>
<evidence type="ECO:0000256" key="4">
    <source>
        <dbReference type="ARBA" id="ARBA00023163"/>
    </source>
</evidence>
<proteinExistence type="predicted"/>
<evidence type="ECO:0000256" key="3">
    <source>
        <dbReference type="ARBA" id="ARBA00023015"/>
    </source>
</evidence>
<dbReference type="GO" id="GO:0006351">
    <property type="term" value="P:DNA-templated transcription"/>
    <property type="evidence" value="ECO:0007669"/>
    <property type="project" value="InterPro"/>
</dbReference>
<evidence type="ECO:0000256" key="2">
    <source>
        <dbReference type="ARBA" id="ARBA00022723"/>
    </source>
</evidence>
<sequence length="822" mass="91677">MTDSDPGRQSETLPEADKADLPSCDGCRKRKLKCSRQLPECSNCERLDTQCFYDGNKRPKPGLRSGAVESLSRRLGAIETYLFSGNQGQGQGLPNDDSLRNSESASRGSPPAARISSSAISETSQPVLDVLSKLTKEIHRLGSAITSAVPVTTTQANTHHSSPAQDATLDGHLVDGRASKRRRTDDAISTTHLHRSNGERKNDPDESSHESFDGPRLHELLHEFFERIQPWLPILHHTRFPERVADISQRPRILVILHAINVAALRFVTAEDGTPLPPDYVELQAKKSRDYVLLAGMSSLSIENLQALTIVAFTDIGNGEPEKAWALIGSLTRTVDHLRLTVEPEDSKDHGGLLRPQAELTPPVDFIEEEERRRLFWNVFNLDRFCSSTTGRNTSLTAADVSRRLPVCGGIWYSGTRSPTPYFGIWTSSSAKIGNSITYLPEHYASPAQSAAATEPSTGPHDPPSERAKPRPPATTSGTTDMSNVGAFAYYIESSESLSRVTAYFLRQRVDLSDRHQLTAWLMRFKELDLRLVHWKLSLPREWQDSGMSREIMPGVMDPNMTNAHVTHNASMILLHHRIAYPSPELRTTKLPSLYSAETCQSAAVETANITRSYIEKWSSNTLVSPQMAFASFISARLLLAHWKFKKIELAPEFWVLVECLEEMHRRWHGHSMNSPVTESATSLFKQLANRLRSLRERCARDPNLVIDVSGQFEDTAWEEASKMSPVEQQRDTDQAFQTPEQPEAVPRPFGLSPGIEWPRYVAARDTPSLGIPPDELSAISQMLMDQQYMDMDRVISFEDVMHAGNRDVIGADSGTGIWEAG</sequence>
<dbReference type="PANTHER" id="PTHR47338">
    <property type="entry name" value="ZN(II)2CYS6 TRANSCRIPTION FACTOR (EUROFUNG)-RELATED"/>
    <property type="match status" value="1"/>
</dbReference>
<dbReference type="GO" id="GO:0000981">
    <property type="term" value="F:DNA-binding transcription factor activity, RNA polymerase II-specific"/>
    <property type="evidence" value="ECO:0007669"/>
    <property type="project" value="InterPro"/>
</dbReference>
<dbReference type="GO" id="GO:0003677">
    <property type="term" value="F:DNA binding"/>
    <property type="evidence" value="ECO:0007669"/>
    <property type="project" value="InterPro"/>
</dbReference>
<keyword evidence="5" id="KW-0539">Nucleus</keyword>
<dbReference type="CDD" id="cd12148">
    <property type="entry name" value="fungal_TF_MHR"/>
    <property type="match status" value="1"/>
</dbReference>
<dbReference type="PANTHER" id="PTHR47338:SF23">
    <property type="entry name" value="ZN(II)2CYS6 TRANSCRIPTION FACTOR (EUROFUNG)"/>
    <property type="match status" value="1"/>
</dbReference>
<keyword evidence="9" id="KW-1185">Reference proteome</keyword>
<dbReference type="InterPro" id="IPR007219">
    <property type="entry name" value="XnlR_reg_dom"/>
</dbReference>
<dbReference type="Pfam" id="PF04082">
    <property type="entry name" value="Fungal_trans"/>
    <property type="match status" value="1"/>
</dbReference>
<evidence type="ECO:0000259" key="7">
    <source>
        <dbReference type="PROSITE" id="PS50048"/>
    </source>
</evidence>